<dbReference type="EMBL" id="DS989841">
    <property type="protein sequence ID" value="EDX78648.1"/>
    <property type="molecule type" value="Genomic_DNA"/>
</dbReference>
<organism evidence="1 2">
    <name type="scientific">Coleofasciculus chthonoplastes PCC 7420</name>
    <dbReference type="NCBI Taxonomy" id="118168"/>
    <lineage>
        <taxon>Bacteria</taxon>
        <taxon>Bacillati</taxon>
        <taxon>Cyanobacteriota</taxon>
        <taxon>Cyanophyceae</taxon>
        <taxon>Coleofasciculales</taxon>
        <taxon>Coleofasciculaceae</taxon>
        <taxon>Coleofasciculus</taxon>
    </lineage>
</organism>
<reference evidence="1 2" key="1">
    <citation type="submission" date="2008-07" db="EMBL/GenBank/DDBJ databases">
        <authorList>
            <person name="Tandeau de Marsac N."/>
            <person name="Ferriera S."/>
            <person name="Johnson J."/>
            <person name="Kravitz S."/>
            <person name="Beeson K."/>
            <person name="Sutton G."/>
            <person name="Rogers Y.-H."/>
            <person name="Friedman R."/>
            <person name="Frazier M."/>
            <person name="Venter J.C."/>
        </authorList>
    </citation>
    <scope>NUCLEOTIDE SEQUENCE [LARGE SCALE GENOMIC DNA]</scope>
    <source>
        <strain evidence="1 2">PCC 7420</strain>
    </source>
</reference>
<evidence type="ECO:0000313" key="2">
    <source>
        <dbReference type="Proteomes" id="UP000003835"/>
    </source>
</evidence>
<name>B4VH46_9CYAN</name>
<accession>B4VH46</accession>
<dbReference type="HOGENOM" id="CLU_3232137_0_0_3"/>
<proteinExistence type="predicted"/>
<sequence>MIQEICLDSISQVFKIRANQLGLSVSKGRYSFILLIMNVGLVF</sequence>
<gene>
    <name evidence="1" type="ORF">MC7420_7301</name>
</gene>
<evidence type="ECO:0000313" key="1">
    <source>
        <dbReference type="EMBL" id="EDX78648.1"/>
    </source>
</evidence>
<dbReference type="STRING" id="118168.MC7420_7301"/>
<protein>
    <submittedName>
        <fullName evidence="1">Uncharacterized protein</fullName>
    </submittedName>
</protein>
<dbReference type="Proteomes" id="UP000003835">
    <property type="component" value="Unassembled WGS sequence"/>
</dbReference>
<keyword evidence="2" id="KW-1185">Reference proteome</keyword>
<dbReference type="AlphaFoldDB" id="B4VH46"/>